<reference evidence="4 5" key="1">
    <citation type="submission" date="2015-05" db="EMBL/GenBank/DDBJ databases">
        <title>Photobacterium galathea sp. nov.</title>
        <authorList>
            <person name="Machado H."/>
            <person name="Gram L."/>
        </authorList>
    </citation>
    <scope>NUCLEOTIDE SEQUENCE [LARGE SCALE GENOMIC DNA]</scope>
    <source>
        <strain evidence="4 5">CGMCC 1.12159</strain>
    </source>
</reference>
<name>A0A0J1H4H7_9GAMM</name>
<dbReference type="AlphaFoldDB" id="A0A0J1H4H7"/>
<keyword evidence="5" id="KW-1185">Reference proteome</keyword>
<dbReference type="Gene3D" id="3.90.1210.10">
    <property type="entry name" value="Antifreeze-like/N-acetylneuraminic acid synthase C-terminal domain"/>
    <property type="match status" value="1"/>
</dbReference>
<dbReference type="PANTHER" id="PTHR36307">
    <property type="entry name" value="FLAGELLA BASAL BODY P-RING FORMATION PROTEIN FLGA"/>
    <property type="match status" value="1"/>
</dbReference>
<feature type="domain" description="FlgA N-terminal" evidence="3">
    <location>
        <begin position="14"/>
        <end position="91"/>
    </location>
</feature>
<dbReference type="EMBL" id="LDOT01000009">
    <property type="protein sequence ID" value="KLV06665.1"/>
    <property type="molecule type" value="Genomic_DNA"/>
</dbReference>
<keyword evidence="1" id="KW-1005">Bacterial flagellum biogenesis</keyword>
<dbReference type="CDD" id="cd11614">
    <property type="entry name" value="SAF_CpaB_FlgA_like"/>
    <property type="match status" value="1"/>
</dbReference>
<organism evidence="4 5">
    <name type="scientific">Photobacterium aquae</name>
    <dbReference type="NCBI Taxonomy" id="1195763"/>
    <lineage>
        <taxon>Bacteria</taxon>
        <taxon>Pseudomonadati</taxon>
        <taxon>Pseudomonadota</taxon>
        <taxon>Gammaproteobacteria</taxon>
        <taxon>Vibrionales</taxon>
        <taxon>Vibrionaceae</taxon>
        <taxon>Photobacterium</taxon>
    </lineage>
</organism>
<keyword evidence="1" id="KW-0574">Periplasm</keyword>
<feature type="domain" description="Flagella basal body P-ring formation protein FlgA SAF" evidence="2">
    <location>
        <begin position="94"/>
        <end position="215"/>
    </location>
</feature>
<protein>
    <recommendedName>
        <fullName evidence="1">Flagella basal body P-ring formation protein FlgA</fullName>
    </recommendedName>
</protein>
<comment type="caution">
    <text evidence="4">The sequence shown here is derived from an EMBL/GenBank/DDBJ whole genome shotgun (WGS) entry which is preliminary data.</text>
</comment>
<comment type="function">
    <text evidence="1">Involved in the assembly process of the P-ring formation. It may associate with FlgF on the rod constituting a structure essential for the P-ring assembly or may act as a modulator protein for the P-ring assembly.</text>
</comment>
<dbReference type="NCBIfam" id="TIGR03170">
    <property type="entry name" value="flgA_cterm"/>
    <property type="match status" value="1"/>
</dbReference>
<dbReference type="InterPro" id="IPR017585">
    <property type="entry name" value="SAF_FlgA"/>
</dbReference>
<gene>
    <name evidence="4" type="ORF">ABT56_08280</name>
</gene>
<dbReference type="Gene3D" id="2.30.30.760">
    <property type="match status" value="1"/>
</dbReference>
<dbReference type="Pfam" id="PF17656">
    <property type="entry name" value="ChapFlgA_N"/>
    <property type="match status" value="1"/>
</dbReference>
<dbReference type="PATRIC" id="fig|1195763.3.peg.1764"/>
<comment type="subcellular location">
    <subcellularLocation>
        <location evidence="1">Periplasm</location>
    </subcellularLocation>
</comment>
<dbReference type="InterPro" id="IPR041231">
    <property type="entry name" value="FlgA_N"/>
</dbReference>
<dbReference type="Proteomes" id="UP000036097">
    <property type="component" value="Unassembled WGS sequence"/>
</dbReference>
<sequence>MLSGIAFPVQGHPLQQQVERYLTKQVSQYARTVGSRDYRIDIKPIDVPAPCGKPISLSMNRAERPLGRVTVTAECHQPKYWKTRVRADVDVFLPLVTLRRNVDREQVLSSKHLILRRTSLKSLRLGYFTAIAKVSGKLSKRKLSAGTVLTPRMIELPTLIRRDDMVTIRAKRDSFTASMKGVALEDGQKGERIRVRNQSSGKTITATVKSANIVETTF</sequence>
<dbReference type="InterPro" id="IPR039246">
    <property type="entry name" value="Flagellar_FlgA"/>
</dbReference>
<proteinExistence type="inferred from homology"/>
<dbReference type="STRING" id="1195763.ABT56_08280"/>
<evidence type="ECO:0000313" key="4">
    <source>
        <dbReference type="EMBL" id="KLV06665.1"/>
    </source>
</evidence>
<comment type="similarity">
    <text evidence="1">Belongs to the FlgA family.</text>
</comment>
<evidence type="ECO:0000313" key="5">
    <source>
        <dbReference type="Proteomes" id="UP000036097"/>
    </source>
</evidence>
<dbReference type="PANTHER" id="PTHR36307:SF1">
    <property type="entry name" value="FLAGELLA BASAL BODY P-RING FORMATION PROTEIN FLGA"/>
    <property type="match status" value="1"/>
</dbReference>
<accession>A0A0J1H4H7</accession>
<dbReference type="GO" id="GO:0042597">
    <property type="term" value="C:periplasmic space"/>
    <property type="evidence" value="ECO:0007669"/>
    <property type="project" value="UniProtKB-SubCell"/>
</dbReference>
<dbReference type="GO" id="GO:0044780">
    <property type="term" value="P:bacterial-type flagellum assembly"/>
    <property type="evidence" value="ECO:0007669"/>
    <property type="project" value="InterPro"/>
</dbReference>
<evidence type="ECO:0000259" key="3">
    <source>
        <dbReference type="Pfam" id="PF17656"/>
    </source>
</evidence>
<dbReference type="Pfam" id="PF13144">
    <property type="entry name" value="ChapFlgA"/>
    <property type="match status" value="1"/>
</dbReference>
<evidence type="ECO:0000259" key="2">
    <source>
        <dbReference type="Pfam" id="PF13144"/>
    </source>
</evidence>
<evidence type="ECO:0000256" key="1">
    <source>
        <dbReference type="RuleBase" id="RU362063"/>
    </source>
</evidence>